<feature type="region of interest" description="Disordered" evidence="1">
    <location>
        <begin position="1"/>
        <end position="145"/>
    </location>
</feature>
<feature type="compositionally biased region" description="Basic residues" evidence="1">
    <location>
        <begin position="1"/>
        <end position="17"/>
    </location>
</feature>
<feature type="compositionally biased region" description="Gly residues" evidence="1">
    <location>
        <begin position="110"/>
        <end position="131"/>
    </location>
</feature>
<keyword evidence="2" id="KW-0472">Membrane</keyword>
<sequence length="253" mass="27458">MKLKMVKSKPKMKRKGKTPSPMKNKGASPLKNIGPSPMKNKGASPMKNKGPKASSPKNAANDAKKSPSPGKNIGKKCEKNKEKGDKKDDKKLKKEDFSEKEERSKKKHSGGGGGGGGEEGRWGHGGGGGGNHVQDDGPNTENDPLVSHVITQQPGAKDNFTPSPHKKYRRGGHVAIQIDDPNEKKTKKCCRGTWHYTKRTCKCLYVNRVLVCICCCVTTAGTVIGVFHSQIWNSFACLPIKTCVSCTQTGRCW</sequence>
<feature type="compositionally biased region" description="Basic and acidic residues" evidence="1">
    <location>
        <begin position="75"/>
        <end position="104"/>
    </location>
</feature>
<proteinExistence type="predicted"/>
<reference evidence="4" key="1">
    <citation type="journal article" date="2008" name="Nat. Genet.">
        <title>The Pristionchus pacificus genome provides a unique perspective on nematode lifestyle and parasitism.</title>
        <authorList>
            <person name="Dieterich C."/>
            <person name="Clifton S.W."/>
            <person name="Schuster L.N."/>
            <person name="Chinwalla A."/>
            <person name="Delehaunty K."/>
            <person name="Dinkelacker I."/>
            <person name="Fulton L."/>
            <person name="Fulton R."/>
            <person name="Godfrey J."/>
            <person name="Minx P."/>
            <person name="Mitreva M."/>
            <person name="Roeseler W."/>
            <person name="Tian H."/>
            <person name="Witte H."/>
            <person name="Yang S.P."/>
            <person name="Wilson R.K."/>
            <person name="Sommer R.J."/>
        </authorList>
    </citation>
    <scope>NUCLEOTIDE SEQUENCE [LARGE SCALE GENOMIC DNA]</scope>
    <source>
        <strain evidence="4">PS312</strain>
    </source>
</reference>
<accession>A0A8R1UUL4</accession>
<dbReference type="Proteomes" id="UP000005239">
    <property type="component" value="Unassembled WGS sequence"/>
</dbReference>
<gene>
    <name evidence="3" type="primary">WBGene00277579</name>
</gene>
<evidence type="ECO:0000313" key="4">
    <source>
        <dbReference type="Proteomes" id="UP000005239"/>
    </source>
</evidence>
<dbReference type="EnsemblMetazoa" id="PPA39210.1">
    <property type="protein sequence ID" value="PPA39210.1"/>
    <property type="gene ID" value="WBGene00277579"/>
</dbReference>
<evidence type="ECO:0000256" key="2">
    <source>
        <dbReference type="SAM" id="Phobius"/>
    </source>
</evidence>
<reference evidence="3" key="2">
    <citation type="submission" date="2022-06" db="UniProtKB">
        <authorList>
            <consortium name="EnsemblMetazoa"/>
        </authorList>
    </citation>
    <scope>IDENTIFICATION</scope>
    <source>
        <strain evidence="3">PS312</strain>
    </source>
</reference>
<keyword evidence="2" id="KW-0812">Transmembrane</keyword>
<keyword evidence="2" id="KW-1133">Transmembrane helix</keyword>
<protein>
    <submittedName>
        <fullName evidence="3">Uncharacterized protein</fullName>
    </submittedName>
</protein>
<keyword evidence="4" id="KW-1185">Reference proteome</keyword>
<accession>A0A2A6CGP0</accession>
<name>A0A2A6CGP0_PRIPA</name>
<dbReference type="AlphaFoldDB" id="A0A2A6CGP0"/>
<organism evidence="3 4">
    <name type="scientific">Pristionchus pacificus</name>
    <name type="common">Parasitic nematode worm</name>
    <dbReference type="NCBI Taxonomy" id="54126"/>
    <lineage>
        <taxon>Eukaryota</taxon>
        <taxon>Metazoa</taxon>
        <taxon>Ecdysozoa</taxon>
        <taxon>Nematoda</taxon>
        <taxon>Chromadorea</taxon>
        <taxon>Rhabditida</taxon>
        <taxon>Rhabditina</taxon>
        <taxon>Diplogasteromorpha</taxon>
        <taxon>Diplogasteroidea</taxon>
        <taxon>Neodiplogasteridae</taxon>
        <taxon>Pristionchus</taxon>
    </lineage>
</organism>
<evidence type="ECO:0000256" key="1">
    <source>
        <dbReference type="SAM" id="MobiDB-lite"/>
    </source>
</evidence>
<evidence type="ECO:0000313" key="3">
    <source>
        <dbReference type="EnsemblMetazoa" id="PPA39210.1"/>
    </source>
</evidence>
<feature type="transmembrane region" description="Helical" evidence="2">
    <location>
        <begin position="205"/>
        <end position="227"/>
    </location>
</feature>